<evidence type="ECO:0000259" key="1">
    <source>
        <dbReference type="Pfam" id="PF04383"/>
    </source>
</evidence>
<dbReference type="Proteomes" id="UP000824074">
    <property type="component" value="Unassembled WGS sequence"/>
</dbReference>
<gene>
    <name evidence="2" type="ORF">IAB68_04690</name>
</gene>
<organism evidence="2 3">
    <name type="scientific">Candidatus Aphodocola excrementigallinarum</name>
    <dbReference type="NCBI Taxonomy" id="2840670"/>
    <lineage>
        <taxon>Bacteria</taxon>
        <taxon>Bacillati</taxon>
        <taxon>Bacillota</taxon>
        <taxon>Bacilli</taxon>
        <taxon>Candidatus Aphodocola</taxon>
    </lineage>
</organism>
<feature type="domain" description="KilA/APSES-type HTH DNA-binding" evidence="1">
    <location>
        <begin position="13"/>
        <end position="78"/>
    </location>
</feature>
<accession>A0A9D1INM9</accession>
<protein>
    <submittedName>
        <fullName evidence="2">KilA-N domain-containing protein</fullName>
    </submittedName>
</protein>
<comment type="caution">
    <text evidence="2">The sequence shown here is derived from an EMBL/GenBank/DDBJ whole genome shotgun (WGS) entry which is preliminary data.</text>
</comment>
<sequence>MENKIIKKTIKVQDNIIRIMNVNEINYISLTDLARCVNGNDPSGVIRNWMSSKNSFSFYSLWEELNNPNFNSVESHRIKIKEVPYNRFTMTPSRWKKENPNLKGNLRDYANVLYLIVLGNLEAINSEMLLKGITKEERLIKLNDIARRQIDILKRNKSIGLLDKVKNDNKLLINNK</sequence>
<dbReference type="EMBL" id="DVMT01000047">
    <property type="protein sequence ID" value="HIU40577.1"/>
    <property type="molecule type" value="Genomic_DNA"/>
</dbReference>
<dbReference type="Pfam" id="PF04383">
    <property type="entry name" value="KilA-N"/>
    <property type="match status" value="1"/>
</dbReference>
<name>A0A9D1INM9_9FIRM</name>
<dbReference type="AlphaFoldDB" id="A0A9D1INM9"/>
<reference evidence="2" key="1">
    <citation type="submission" date="2020-10" db="EMBL/GenBank/DDBJ databases">
        <authorList>
            <person name="Gilroy R."/>
        </authorList>
    </citation>
    <scope>NUCLEOTIDE SEQUENCE</scope>
    <source>
        <strain evidence="2">CHK193-30670</strain>
    </source>
</reference>
<evidence type="ECO:0000313" key="2">
    <source>
        <dbReference type="EMBL" id="HIU40577.1"/>
    </source>
</evidence>
<evidence type="ECO:0000313" key="3">
    <source>
        <dbReference type="Proteomes" id="UP000824074"/>
    </source>
</evidence>
<proteinExistence type="predicted"/>
<dbReference type="InterPro" id="IPR018004">
    <property type="entry name" value="KilA/APSES_HTH"/>
</dbReference>
<reference evidence="2" key="2">
    <citation type="journal article" date="2021" name="PeerJ">
        <title>Extensive microbial diversity within the chicken gut microbiome revealed by metagenomics and culture.</title>
        <authorList>
            <person name="Gilroy R."/>
            <person name="Ravi A."/>
            <person name="Getino M."/>
            <person name="Pursley I."/>
            <person name="Horton D.L."/>
            <person name="Alikhan N.F."/>
            <person name="Baker D."/>
            <person name="Gharbi K."/>
            <person name="Hall N."/>
            <person name="Watson M."/>
            <person name="Adriaenssens E.M."/>
            <person name="Foster-Nyarko E."/>
            <person name="Jarju S."/>
            <person name="Secka A."/>
            <person name="Antonio M."/>
            <person name="Oren A."/>
            <person name="Chaudhuri R.R."/>
            <person name="La Ragione R."/>
            <person name="Hildebrand F."/>
            <person name="Pallen M.J."/>
        </authorList>
    </citation>
    <scope>NUCLEOTIDE SEQUENCE</scope>
    <source>
        <strain evidence="2">CHK193-30670</strain>
    </source>
</reference>